<name>A0A7Y4PA20_9CORY</name>
<reference evidence="2 3" key="4">
    <citation type="journal article" date="2020" name="PLoS ONE">
        <title>Taxonomic classification of strain PO100/5 shows a broader geographic distribution and genetic markers of the recently described Corynebacterium silvaticum.</title>
        <authorList>
            <person name="Viana M.V.C."/>
            <person name="Profeta R."/>
            <person name="da Silva A.L."/>
            <person name="Hurtado R."/>
            <person name="Cerqueira J.C."/>
            <person name="Ribeiro B.F.S."/>
            <person name="Almeida M.O."/>
            <person name="Morais-Rodrigues F."/>
            <person name="Soares S.C."/>
            <person name="Oliveira M."/>
            <person name="Tavares L."/>
            <person name="Figueiredo H."/>
            <person name="Wattam A.R."/>
            <person name="Barh D."/>
            <person name="Ghosh P."/>
            <person name="Silva A."/>
            <person name="Azevedo V."/>
        </authorList>
    </citation>
    <scope>NUCLEOTIDE SEQUENCE [LARGE SCALE GENOMIC DNA]</scope>
    <source>
        <strain evidence="2 3">PO100/5</strain>
    </source>
</reference>
<dbReference type="RefSeq" id="WP_087453200.1">
    <property type="nucleotide sequence ID" value="NZ_CP021417.2"/>
</dbReference>
<evidence type="ECO:0000256" key="1">
    <source>
        <dbReference type="SAM" id="MobiDB-lite"/>
    </source>
</evidence>
<dbReference type="EMBL" id="CP021417">
    <property type="protein sequence ID" value="ARU45313.1"/>
    <property type="molecule type" value="Genomic_DNA"/>
</dbReference>
<dbReference type="Proteomes" id="UP000195652">
    <property type="component" value="Chromosome"/>
</dbReference>
<feature type="region of interest" description="Disordered" evidence="1">
    <location>
        <begin position="131"/>
        <end position="159"/>
    </location>
</feature>
<sequence>MPRGGARSRSGPAPDPTSGRSDRRKLDEKLQVLPASGWQGDAPPWPLPQKGTKKRERDVWKHIWTYPQAAAWINEPWRWLELAQYVRKLVVTEDPETPASTMTVVLRMAESLGLSPAGLRANDWVISASETEGDAALTTTPPRSPQPIRRLRAVNGDTE</sequence>
<keyword evidence="3" id="KW-1185">Reference proteome</keyword>
<protein>
    <recommendedName>
        <fullName evidence="4">Terminase small subunit</fullName>
    </recommendedName>
</protein>
<reference evidence="2 3" key="1">
    <citation type="journal article" date="2014" name="BMC Vet. Res.">
        <title>First report of Corynebacterium pseudotuberculosis from caseous lymphadenitis lesions in Black Alentejano pig (Sus scrofa domesticus).</title>
        <authorList>
            <person name="Oliveira M."/>
            <person name="Barroco C."/>
            <person name="Mottola C."/>
            <person name="Santos R."/>
            <person name="Lemsaddek A."/>
            <person name="Tavares L."/>
            <person name="Semedo-Lemsaddek T."/>
        </authorList>
    </citation>
    <scope>NUCLEOTIDE SEQUENCE [LARGE SCALE GENOMIC DNA]</scope>
    <source>
        <strain evidence="2 3">PO100/5</strain>
    </source>
</reference>
<dbReference type="AlphaFoldDB" id="A0A7Y4PA20"/>
<evidence type="ECO:0000313" key="3">
    <source>
        <dbReference type="Proteomes" id="UP000195652"/>
    </source>
</evidence>
<proteinExistence type="predicted"/>
<accession>A0A7Y4PA20</accession>
<evidence type="ECO:0000313" key="2">
    <source>
        <dbReference type="EMBL" id="ARU45313.1"/>
    </source>
</evidence>
<reference evidence="2 3" key="2">
    <citation type="journal article" date="2020" name="Antonie Van Leeuwenhoek">
        <title>Phylogenomic characterisation of a novel corynebacterial species pathogenic to animals.</title>
        <authorList>
            <person name="Moller J."/>
            <person name="Musella L."/>
            <person name="Melnikov V."/>
            <person name="Geissdorfer W."/>
            <person name="Burkovski A."/>
            <person name="Sangal V."/>
        </authorList>
    </citation>
    <scope>NUCLEOTIDE SEQUENCE [LARGE SCALE GENOMIC DNA]</scope>
    <source>
        <strain evidence="2 3">PO100/5</strain>
    </source>
</reference>
<feature type="compositionally biased region" description="Basic and acidic residues" evidence="1">
    <location>
        <begin position="20"/>
        <end position="30"/>
    </location>
</feature>
<gene>
    <name evidence="2" type="ORF">CBE74_00940</name>
</gene>
<reference evidence="2 3" key="3">
    <citation type="journal article" date="2020" name="Int. J. Syst. Evol. Microbiol.">
        <title>Corynebacterium silvaticum sp. nov., a unique group of NTTB corynebacteria in wild boar and roe deer.</title>
        <authorList>
            <person name="Dangel A."/>
            <person name="Berger A."/>
            <person name="Rau J."/>
            <person name="Eisenberg T."/>
            <person name="Kampfer P."/>
            <person name="Margos G."/>
            <person name="Contzen M."/>
            <person name="Busse H.J."/>
            <person name="Konrad R."/>
            <person name="Peters M."/>
            <person name="Sting R."/>
            <person name="Sing A."/>
        </authorList>
    </citation>
    <scope>NUCLEOTIDE SEQUENCE [LARGE SCALE GENOMIC DNA]</scope>
    <source>
        <strain evidence="2 3">PO100/5</strain>
    </source>
</reference>
<feature type="region of interest" description="Disordered" evidence="1">
    <location>
        <begin position="1"/>
        <end position="53"/>
    </location>
</feature>
<dbReference type="KEGG" id="csil:CBE74_00940"/>
<organism evidence="2 3">
    <name type="scientific">Corynebacterium silvaticum</name>
    <dbReference type="NCBI Taxonomy" id="2320431"/>
    <lineage>
        <taxon>Bacteria</taxon>
        <taxon>Bacillati</taxon>
        <taxon>Actinomycetota</taxon>
        <taxon>Actinomycetes</taxon>
        <taxon>Mycobacteriales</taxon>
        <taxon>Corynebacteriaceae</taxon>
        <taxon>Corynebacterium</taxon>
    </lineage>
</organism>
<dbReference type="GeneID" id="75006862"/>
<evidence type="ECO:0008006" key="4">
    <source>
        <dbReference type="Google" id="ProtNLM"/>
    </source>
</evidence>